<evidence type="ECO:0000313" key="1">
    <source>
        <dbReference type="EMBL" id="MCH80249.1"/>
    </source>
</evidence>
<name>A0A392LZ31_9FABA</name>
<gene>
    <name evidence="1" type="ORF">A2U01_0001015</name>
</gene>
<comment type="caution">
    <text evidence="1">The sequence shown here is derived from an EMBL/GenBank/DDBJ whole genome shotgun (WGS) entry which is preliminary data.</text>
</comment>
<keyword evidence="2" id="KW-1185">Reference proteome</keyword>
<protein>
    <submittedName>
        <fullName evidence="1">Uncharacterized protein</fullName>
    </submittedName>
</protein>
<dbReference type="EMBL" id="LXQA010000829">
    <property type="protein sequence ID" value="MCH80249.1"/>
    <property type="molecule type" value="Genomic_DNA"/>
</dbReference>
<sequence length="76" mass="8409">MIVASETPFQYSGGEGRVPLRHSNAEDLYILWHRAKAINVRANPAASTLMPVGITTKKSRLASDVGRYRKANFCDC</sequence>
<reference evidence="1 2" key="1">
    <citation type="journal article" date="2018" name="Front. Plant Sci.">
        <title>Red Clover (Trifolium pratense) and Zigzag Clover (T. medium) - A Picture of Genomic Similarities and Differences.</title>
        <authorList>
            <person name="Dluhosova J."/>
            <person name="Istvanek J."/>
            <person name="Nedelnik J."/>
            <person name="Repkova J."/>
        </authorList>
    </citation>
    <scope>NUCLEOTIDE SEQUENCE [LARGE SCALE GENOMIC DNA]</scope>
    <source>
        <strain evidence="2">cv. 10/8</strain>
        <tissue evidence="1">Leaf</tissue>
    </source>
</reference>
<dbReference type="Proteomes" id="UP000265520">
    <property type="component" value="Unassembled WGS sequence"/>
</dbReference>
<proteinExistence type="predicted"/>
<dbReference type="AlphaFoldDB" id="A0A392LZ31"/>
<accession>A0A392LZ31</accession>
<organism evidence="1 2">
    <name type="scientific">Trifolium medium</name>
    <dbReference type="NCBI Taxonomy" id="97028"/>
    <lineage>
        <taxon>Eukaryota</taxon>
        <taxon>Viridiplantae</taxon>
        <taxon>Streptophyta</taxon>
        <taxon>Embryophyta</taxon>
        <taxon>Tracheophyta</taxon>
        <taxon>Spermatophyta</taxon>
        <taxon>Magnoliopsida</taxon>
        <taxon>eudicotyledons</taxon>
        <taxon>Gunneridae</taxon>
        <taxon>Pentapetalae</taxon>
        <taxon>rosids</taxon>
        <taxon>fabids</taxon>
        <taxon>Fabales</taxon>
        <taxon>Fabaceae</taxon>
        <taxon>Papilionoideae</taxon>
        <taxon>50 kb inversion clade</taxon>
        <taxon>NPAAA clade</taxon>
        <taxon>Hologalegina</taxon>
        <taxon>IRL clade</taxon>
        <taxon>Trifolieae</taxon>
        <taxon>Trifolium</taxon>
    </lineage>
</organism>
<evidence type="ECO:0000313" key="2">
    <source>
        <dbReference type="Proteomes" id="UP000265520"/>
    </source>
</evidence>